<keyword evidence="5" id="KW-1185">Reference proteome</keyword>
<name>A0A1H8IMG4_9HYPH</name>
<dbReference type="CDD" id="cd03801">
    <property type="entry name" value="GT4_PimA-like"/>
    <property type="match status" value="1"/>
</dbReference>
<dbReference type="EC" id="2.4.1.57" evidence="2"/>
<dbReference type="Proteomes" id="UP000183063">
    <property type="component" value="Unassembled WGS sequence"/>
</dbReference>
<dbReference type="AlphaFoldDB" id="A0A1H8IMG4"/>
<dbReference type="PANTHER" id="PTHR12526:SF630">
    <property type="entry name" value="GLYCOSYLTRANSFERASE"/>
    <property type="match status" value="1"/>
</dbReference>
<evidence type="ECO:0000259" key="1">
    <source>
        <dbReference type="Pfam" id="PF00534"/>
    </source>
</evidence>
<evidence type="ECO:0000313" key="5">
    <source>
        <dbReference type="Proteomes" id="UP000198939"/>
    </source>
</evidence>
<dbReference type="Gene3D" id="3.40.50.2000">
    <property type="entry name" value="Glycogen Phosphorylase B"/>
    <property type="match status" value="2"/>
</dbReference>
<reference evidence="2" key="2">
    <citation type="submission" date="2016-10" db="EMBL/GenBank/DDBJ databases">
        <authorList>
            <person name="de Groot N.N."/>
        </authorList>
    </citation>
    <scope>NUCLEOTIDE SEQUENCE [LARGE SCALE GENOMIC DNA]</scope>
    <source>
        <strain evidence="2">CCBAU85039</strain>
    </source>
</reference>
<evidence type="ECO:0000313" key="2">
    <source>
        <dbReference type="EMBL" id="SEH72069.1"/>
    </source>
</evidence>
<dbReference type="SUPFAM" id="SSF53756">
    <property type="entry name" value="UDP-Glycosyltransferase/glycogen phosphorylase"/>
    <property type="match status" value="1"/>
</dbReference>
<proteinExistence type="predicted"/>
<keyword evidence="2" id="KW-0808">Transferase</keyword>
<dbReference type="Pfam" id="PF00534">
    <property type="entry name" value="Glycos_transf_1"/>
    <property type="match status" value="1"/>
</dbReference>
<gene>
    <name evidence="2" type="primary">pimB_1</name>
    <name evidence="2" type="ORF">RTCCBAU85039_1980</name>
    <name evidence="3" type="ORF">SAMN05216228_1006193</name>
</gene>
<dbReference type="EMBL" id="FOCV01000006">
    <property type="protein sequence ID" value="SEN69903.1"/>
    <property type="molecule type" value="Genomic_DNA"/>
</dbReference>
<reference evidence="4" key="1">
    <citation type="submission" date="2016-10" db="EMBL/GenBank/DDBJ databases">
        <authorList>
            <person name="Wibberg D."/>
        </authorList>
    </citation>
    <scope>NUCLEOTIDE SEQUENCE [LARGE SCALE GENOMIC DNA]</scope>
</reference>
<organism evidence="2 4">
    <name type="scientific">Rhizobium tibeticum</name>
    <dbReference type="NCBI Taxonomy" id="501024"/>
    <lineage>
        <taxon>Bacteria</taxon>
        <taxon>Pseudomonadati</taxon>
        <taxon>Pseudomonadota</taxon>
        <taxon>Alphaproteobacteria</taxon>
        <taxon>Hyphomicrobiales</taxon>
        <taxon>Rhizobiaceae</taxon>
        <taxon>Rhizobium/Agrobacterium group</taxon>
        <taxon>Rhizobium</taxon>
    </lineage>
</organism>
<evidence type="ECO:0000313" key="4">
    <source>
        <dbReference type="Proteomes" id="UP000183063"/>
    </source>
</evidence>
<dbReference type="Proteomes" id="UP000198939">
    <property type="component" value="Unassembled WGS sequence"/>
</dbReference>
<keyword evidence="2" id="KW-0328">Glycosyltransferase</keyword>
<dbReference type="PANTHER" id="PTHR12526">
    <property type="entry name" value="GLYCOSYLTRANSFERASE"/>
    <property type="match status" value="1"/>
</dbReference>
<sequence>MKTKTLSQRRKILVVLKGYPRLSETFIAQELRGLEKAGFDLTLISMRRPTDKKRHPVHDEIRARVVYLPEYLHEEPLRVLKGMMASFRKAGITALWKRFFKDLSRDLSRNRFRRLGQAMVLAREWPDNGEWLHAHFIHTPASVTEYTSILTGVPWTCSAHAKDIWTSPDWELHEKLGSARWTVTCTRSGYEHMRTLTPRKEAVHLSYHGLDLARFGHFGGKRSQRDGSDPADPTFILSVGRAVEKKGYETLLKALALLPGDLNWRFEHIGGGDNLSKLKVLAADLNLADRITWKGALAQEDVLDHYRRADVFALACRIASNGDRDGLPNVLVEASSQRLPCISTSVSGVPELLVDGENGMVVPPDNPAAFAVALEKMIRHPALRSRLGDAAEKRVREHFDHEASIDQLGRLFEDEWQKAS</sequence>
<dbReference type="EMBL" id="FNXB01000008">
    <property type="protein sequence ID" value="SEH72069.1"/>
    <property type="molecule type" value="Genomic_DNA"/>
</dbReference>
<protein>
    <submittedName>
        <fullName evidence="2">GDP-mannose-dependent alpha-(1-6)-phosphatidylinositol monomannoside mannosyltransferase</fullName>
        <ecNumber evidence="2">2.4.1.57</ecNumber>
    </submittedName>
    <submittedName>
        <fullName evidence="3">Glycosyltransferase involved in cell wall bisynthesis</fullName>
    </submittedName>
</protein>
<feature type="domain" description="Glycosyl transferase family 1" evidence="1">
    <location>
        <begin position="229"/>
        <end position="394"/>
    </location>
</feature>
<accession>A0A1H8IMG4</accession>
<dbReference type="GO" id="GO:0016757">
    <property type="term" value="F:glycosyltransferase activity"/>
    <property type="evidence" value="ECO:0007669"/>
    <property type="project" value="UniProtKB-KW"/>
</dbReference>
<dbReference type="InterPro" id="IPR001296">
    <property type="entry name" value="Glyco_trans_1"/>
</dbReference>
<dbReference type="STRING" id="501024.RTCCBAU85039_1980"/>
<evidence type="ECO:0000313" key="3">
    <source>
        <dbReference type="EMBL" id="SEN69903.1"/>
    </source>
</evidence>
<reference evidence="3 5" key="3">
    <citation type="submission" date="2016-10" db="EMBL/GenBank/DDBJ databases">
        <authorList>
            <person name="Varghese N."/>
            <person name="Submissions S."/>
        </authorList>
    </citation>
    <scope>NUCLEOTIDE SEQUENCE [LARGE SCALE GENOMIC DNA]</scope>
    <source>
        <strain evidence="3 5">CGMCC 1.7071</strain>
    </source>
</reference>